<keyword evidence="5" id="KW-1185">Reference proteome</keyword>
<dbReference type="AlphaFoldDB" id="A0AAN9DDU0"/>
<dbReference type="PROSITE" id="PS50835">
    <property type="entry name" value="IG_LIKE"/>
    <property type="match status" value="1"/>
</dbReference>
<evidence type="ECO:0000256" key="2">
    <source>
        <dbReference type="SAM" id="SignalP"/>
    </source>
</evidence>
<protein>
    <recommendedName>
        <fullName evidence="3">Ig-like domain-containing protein</fullName>
    </recommendedName>
</protein>
<evidence type="ECO:0000256" key="1">
    <source>
        <dbReference type="SAM" id="Phobius"/>
    </source>
</evidence>
<keyword evidence="1" id="KW-0472">Membrane</keyword>
<evidence type="ECO:0000313" key="5">
    <source>
        <dbReference type="Proteomes" id="UP001364617"/>
    </source>
</evidence>
<evidence type="ECO:0000313" key="4">
    <source>
        <dbReference type="EMBL" id="KAK7171760.1"/>
    </source>
</evidence>
<dbReference type="EMBL" id="JAYKXH010000004">
    <property type="protein sequence ID" value="KAK7171760.1"/>
    <property type="molecule type" value="Genomic_DNA"/>
</dbReference>
<evidence type="ECO:0000259" key="3">
    <source>
        <dbReference type="PROSITE" id="PS50835"/>
    </source>
</evidence>
<feature type="signal peptide" evidence="2">
    <location>
        <begin position="1"/>
        <end position="17"/>
    </location>
</feature>
<sequence length="382" mass="43115">MFLIPVMLLLQLGFQDAVRSTSSEIQREIKNARLQEPFTLNCTYNCSSGFARGYWKWEETPACSECHWDHKKFTLGDMCTVSIYTAHLIMEQTHYNYSCFSEESDKPGIPRKTELLVTLQVHDESKEQVTPSKGLADLGPSLRVKSHRDQAESEEVLTSFSTIEVMAGTSLILQCVDIHIKHCEVQWVRENSTVPLTPKTDGVIQWSEIKGEDSGRYRCQTKGTCTHQAFTVDIEVNTIDGFTWAKVFAAFAVSAVVVLTAHLVYLCYRRGCKIMDSTNIVHERDPSRNPVVMRPIAQDSQSDHEVPYADIVISVRGSSNPDLSDTFTQTSKNQRPRWRDDARAGLLHASADRLHIHSKEVTRKLSTTSEYAVITYSSEALS</sequence>
<keyword evidence="1" id="KW-1133">Transmembrane helix</keyword>
<keyword evidence="2" id="KW-0732">Signal</keyword>
<dbReference type="InterPro" id="IPR007110">
    <property type="entry name" value="Ig-like_dom"/>
</dbReference>
<dbReference type="InterPro" id="IPR013783">
    <property type="entry name" value="Ig-like_fold"/>
</dbReference>
<dbReference type="InterPro" id="IPR036179">
    <property type="entry name" value="Ig-like_dom_sf"/>
</dbReference>
<keyword evidence="1" id="KW-0812">Transmembrane</keyword>
<gene>
    <name evidence="4" type="ORF">R3I93_004148</name>
</gene>
<feature type="transmembrane region" description="Helical" evidence="1">
    <location>
        <begin position="247"/>
        <end position="268"/>
    </location>
</feature>
<dbReference type="SUPFAM" id="SSF48726">
    <property type="entry name" value="Immunoglobulin"/>
    <property type="match status" value="1"/>
</dbReference>
<feature type="domain" description="Ig-like" evidence="3">
    <location>
        <begin position="140"/>
        <end position="237"/>
    </location>
</feature>
<dbReference type="Proteomes" id="UP001364617">
    <property type="component" value="Unassembled WGS sequence"/>
</dbReference>
<reference evidence="4 5" key="1">
    <citation type="submission" date="2024-02" db="EMBL/GenBank/DDBJ databases">
        <title>Chromosome-level genome assembly of the Eurasian Minnow (Phoxinus phoxinus).</title>
        <authorList>
            <person name="Oriowo T.O."/>
            <person name="Martin S."/>
            <person name="Stange M."/>
            <person name="Chrysostomakis Y."/>
            <person name="Brown T."/>
            <person name="Winkler S."/>
            <person name="Kukowka S."/>
            <person name="Myers E.W."/>
            <person name="Bohne A."/>
        </authorList>
    </citation>
    <scope>NUCLEOTIDE SEQUENCE [LARGE SCALE GENOMIC DNA]</scope>
    <source>
        <strain evidence="4">ZFMK-TIS-60720</strain>
        <tissue evidence="4">Whole Organism</tissue>
    </source>
</reference>
<proteinExistence type="predicted"/>
<comment type="caution">
    <text evidence="4">The sequence shown here is derived from an EMBL/GenBank/DDBJ whole genome shotgun (WGS) entry which is preliminary data.</text>
</comment>
<dbReference type="Gene3D" id="2.60.40.10">
    <property type="entry name" value="Immunoglobulins"/>
    <property type="match status" value="1"/>
</dbReference>
<accession>A0AAN9DDU0</accession>
<feature type="chain" id="PRO_5043043631" description="Ig-like domain-containing protein" evidence="2">
    <location>
        <begin position="18"/>
        <end position="382"/>
    </location>
</feature>
<organism evidence="4 5">
    <name type="scientific">Phoxinus phoxinus</name>
    <name type="common">Eurasian minnow</name>
    <dbReference type="NCBI Taxonomy" id="58324"/>
    <lineage>
        <taxon>Eukaryota</taxon>
        <taxon>Metazoa</taxon>
        <taxon>Chordata</taxon>
        <taxon>Craniata</taxon>
        <taxon>Vertebrata</taxon>
        <taxon>Euteleostomi</taxon>
        <taxon>Actinopterygii</taxon>
        <taxon>Neopterygii</taxon>
        <taxon>Teleostei</taxon>
        <taxon>Ostariophysi</taxon>
        <taxon>Cypriniformes</taxon>
        <taxon>Leuciscidae</taxon>
        <taxon>Phoxininae</taxon>
        <taxon>Phoxinus</taxon>
    </lineage>
</organism>
<name>A0AAN9DDU0_9TELE</name>